<keyword evidence="4 8" id="KW-0808">Transferase</keyword>
<dbReference type="InterPro" id="IPR043149">
    <property type="entry name" value="TagF_N"/>
</dbReference>
<dbReference type="GO" id="GO:0019350">
    <property type="term" value="P:teichoic acid biosynthetic process"/>
    <property type="evidence" value="ECO:0007669"/>
    <property type="project" value="UniProtKB-KW"/>
</dbReference>
<dbReference type="InterPro" id="IPR007554">
    <property type="entry name" value="Glycerophosphate_synth"/>
</dbReference>
<dbReference type="RefSeq" id="WP_185252601.1">
    <property type="nucleotide sequence ID" value="NZ_JACKXE010000001.1"/>
</dbReference>
<dbReference type="InterPro" id="IPR043148">
    <property type="entry name" value="TagF_C"/>
</dbReference>
<keyword evidence="3" id="KW-1003">Cell membrane</keyword>
<evidence type="ECO:0000256" key="2">
    <source>
        <dbReference type="ARBA" id="ARBA00010488"/>
    </source>
</evidence>
<keyword evidence="6" id="KW-0472">Membrane</keyword>
<accession>A0A7X0RHH7</accession>
<dbReference type="InterPro" id="IPR029044">
    <property type="entry name" value="Nucleotide-diphossugar_trans"/>
</dbReference>
<dbReference type="Pfam" id="PF00535">
    <property type="entry name" value="Glycos_transf_2"/>
    <property type="match status" value="1"/>
</dbReference>
<dbReference type="PANTHER" id="PTHR37316:SF3">
    <property type="entry name" value="TEICHOIC ACID GLYCEROL-PHOSPHATE TRANSFERASE"/>
    <property type="match status" value="1"/>
</dbReference>
<dbReference type="Proteomes" id="UP000523955">
    <property type="component" value="Unassembled WGS sequence"/>
</dbReference>
<dbReference type="InterPro" id="IPR051612">
    <property type="entry name" value="Teichoic_Acid_Biosynth"/>
</dbReference>
<keyword evidence="9" id="KW-1185">Reference proteome</keyword>
<gene>
    <name evidence="8" type="ORF">H5V45_08910</name>
</gene>
<keyword evidence="5" id="KW-0777">Teichoic acid biosynthesis</keyword>
<name>A0A7X0RHH7_9ACTN</name>
<dbReference type="AlphaFoldDB" id="A0A7X0RHH7"/>
<dbReference type="InterPro" id="IPR001173">
    <property type="entry name" value="Glyco_trans_2-like"/>
</dbReference>
<dbReference type="Pfam" id="PF04464">
    <property type="entry name" value="Glyphos_transf"/>
    <property type="match status" value="1"/>
</dbReference>
<reference evidence="8 9" key="1">
    <citation type="submission" date="2020-08" db="EMBL/GenBank/DDBJ databases">
        <authorList>
            <person name="Seo M.-J."/>
        </authorList>
    </citation>
    <scope>NUCLEOTIDE SEQUENCE [LARGE SCALE GENOMIC DNA]</scope>
    <source>
        <strain evidence="8 9">KIGAM211</strain>
    </source>
</reference>
<dbReference type="SUPFAM" id="SSF53756">
    <property type="entry name" value="UDP-Glycosyltransferase/glycogen phosphorylase"/>
    <property type="match status" value="1"/>
</dbReference>
<dbReference type="GO" id="GO:0047355">
    <property type="term" value="F:CDP-glycerol glycerophosphotransferase activity"/>
    <property type="evidence" value="ECO:0007669"/>
    <property type="project" value="InterPro"/>
</dbReference>
<evidence type="ECO:0000256" key="3">
    <source>
        <dbReference type="ARBA" id="ARBA00022475"/>
    </source>
</evidence>
<dbReference type="PANTHER" id="PTHR37316">
    <property type="entry name" value="TEICHOIC ACID GLYCEROL-PHOSPHATE PRIMASE"/>
    <property type="match status" value="1"/>
</dbReference>
<evidence type="ECO:0000256" key="5">
    <source>
        <dbReference type="ARBA" id="ARBA00022944"/>
    </source>
</evidence>
<evidence type="ECO:0000256" key="1">
    <source>
        <dbReference type="ARBA" id="ARBA00004202"/>
    </source>
</evidence>
<dbReference type="Gene3D" id="3.90.550.10">
    <property type="entry name" value="Spore Coat Polysaccharide Biosynthesis Protein SpsA, Chain A"/>
    <property type="match status" value="1"/>
</dbReference>
<evidence type="ECO:0000313" key="8">
    <source>
        <dbReference type="EMBL" id="MBB6627440.1"/>
    </source>
</evidence>
<evidence type="ECO:0000259" key="7">
    <source>
        <dbReference type="Pfam" id="PF00535"/>
    </source>
</evidence>
<dbReference type="SUPFAM" id="SSF53448">
    <property type="entry name" value="Nucleotide-diphospho-sugar transferases"/>
    <property type="match status" value="1"/>
</dbReference>
<dbReference type="Gene3D" id="3.40.50.12580">
    <property type="match status" value="1"/>
</dbReference>
<feature type="domain" description="Glycosyltransferase 2-like" evidence="7">
    <location>
        <begin position="40"/>
        <end position="163"/>
    </location>
</feature>
<proteinExistence type="inferred from homology"/>
<evidence type="ECO:0000313" key="9">
    <source>
        <dbReference type="Proteomes" id="UP000523955"/>
    </source>
</evidence>
<protein>
    <submittedName>
        <fullName evidence="8">CDP-glycerol glycerophosphotransferase family protein</fullName>
    </submittedName>
</protein>
<comment type="caution">
    <text evidence="8">The sequence shown here is derived from an EMBL/GenBank/DDBJ whole genome shotgun (WGS) entry which is preliminary data.</text>
</comment>
<evidence type="ECO:0000256" key="4">
    <source>
        <dbReference type="ARBA" id="ARBA00022679"/>
    </source>
</evidence>
<dbReference type="CDD" id="cd00761">
    <property type="entry name" value="Glyco_tranf_GTA_type"/>
    <property type="match status" value="1"/>
</dbReference>
<comment type="subcellular location">
    <subcellularLocation>
        <location evidence="1">Cell membrane</location>
        <topology evidence="1">Peripheral membrane protein</topology>
    </subcellularLocation>
</comment>
<dbReference type="EMBL" id="JACKXE010000001">
    <property type="protein sequence ID" value="MBB6627440.1"/>
    <property type="molecule type" value="Genomic_DNA"/>
</dbReference>
<comment type="similarity">
    <text evidence="2">Belongs to the CDP-glycerol glycerophosphotransferase family.</text>
</comment>
<dbReference type="Gene3D" id="3.40.50.11820">
    <property type="match status" value="1"/>
</dbReference>
<sequence length="1190" mass="132958">MTAKDIARSVVRRGAGVSRRVARRAVDTRAARRLRRPAISVIVPFYNVEAYLAECLDSILEQDVAHLEVILVDDGSPDGSRAIAERYVARDDRVRLVTRPNGGLGAARNTGVRESRGRYLTFIDSDDLLPPGALRALLETIEASGSDLVVGSVERFNAVSTWSPNWVRKVHDDRRIAITAEDFTPLLRNLYTWNKLFRREFWEAQDLWFREGVAYEDQPIITQLFARATAIDVIPDVVYRYRAREDQSSISQQTASLQDLRQRIEAWRVGRDVLTAEVSPALFEAWRLTLFDVHFHWYLTSTGTVDDDYWSELVAAVRELTEGAPDWVWEQTMPGRRVLIRLALLDRRADAQELVRQKGLRLDHWPARVRPDGILLELPFLGDPELEESLFLIRPEQLRIHHSVENLHWVHEADGSATARISGRAYLSKVDLAEHASRVSVVLREDGTGHERVFPADRATDSSYPPPEEDKWCDYSSGTFAAVIPMSEVVASAAQGTSWTVLLRVEAAGFTVTSRVNRLLRSGAAGVVPALTLRDGGRVVTEWQFNRALRLRVDLAGVRVTSARLEGRTVVGVLAADATDVRRVAAARPRHRVESAVADGRPQEFRIELPDAPTRSDGTTDEWRIEGWTADGDRVAFVPADDALPAYAGEELALETHRDGELVVRQWRLGAVADAAAVDAAGVLRVTGRTFGEPVTSIRLHVTSLRSRTAGPTVPVEGGRFVAQCDLRHEVYRFGAWPLPLGDHDLAVTLTTASGREATLPIRTSSVLSDSLPVPVQTDLLEGRVVRGPDAGVRVTLRRPIGEARGAYAQNQLRLHPPVTGGLTRGVLMRSYFGESATDNGLSIQRELQRRGSDLPVYWAVHDHSIVVPEGGIPVIVNSEEWYHLLASVTYYVDNMYQPEFHEKPAGQVLVQTFHGYPFKQMGHPHWRNTQFSQARIDAYDERASQWDYLVSPARYASPLLTRDFNYHGEVLEIGYPRNDVLNSELAPGIRAATRAALGIADHQTAVLYAPTFRDYMAVDDNRALMPEFLDFARFHERLGDDVVLLIRGHAFNARTLRRAGRVDGCVDVTDYPEISDLYLAADAAIVDYSSLRFDFGVTGKPMIFQVPDLQRYQDTRGWLFDFEPTAPGPLVSTTDEVVDCLLDLDRVRAEHAAAYDLFRQDYLDLEDGRAGARFVDAVFVPRGDAPPAD</sequence>
<evidence type="ECO:0000256" key="6">
    <source>
        <dbReference type="ARBA" id="ARBA00023136"/>
    </source>
</evidence>
<dbReference type="GO" id="GO:0005886">
    <property type="term" value="C:plasma membrane"/>
    <property type="evidence" value="ECO:0007669"/>
    <property type="project" value="UniProtKB-SubCell"/>
</dbReference>
<organism evidence="8 9">
    <name type="scientific">Nocardioides luti</name>
    <dbReference type="NCBI Taxonomy" id="2761101"/>
    <lineage>
        <taxon>Bacteria</taxon>
        <taxon>Bacillati</taxon>
        <taxon>Actinomycetota</taxon>
        <taxon>Actinomycetes</taxon>
        <taxon>Propionibacteriales</taxon>
        <taxon>Nocardioidaceae</taxon>
        <taxon>Nocardioides</taxon>
    </lineage>
</organism>